<proteinExistence type="predicted"/>
<dbReference type="GO" id="GO:0016787">
    <property type="term" value="F:hydrolase activity"/>
    <property type="evidence" value="ECO:0007669"/>
    <property type="project" value="UniProtKB-KW"/>
</dbReference>
<feature type="domain" description="Peptidase C25 gingipain C-terminal" evidence="3">
    <location>
        <begin position="29"/>
        <end position="157"/>
    </location>
</feature>
<evidence type="ECO:0000313" key="5">
    <source>
        <dbReference type="Proteomes" id="UP000229323"/>
    </source>
</evidence>
<dbReference type="EMBL" id="CP024696">
    <property type="protein sequence ID" value="ATV51936.1"/>
    <property type="molecule type" value="Genomic_DNA"/>
</dbReference>
<organism evidence="4 5">
    <name type="scientific">Prevotella intermedia</name>
    <dbReference type="NCBI Taxonomy" id="28131"/>
    <lineage>
        <taxon>Bacteria</taxon>
        <taxon>Pseudomonadati</taxon>
        <taxon>Bacteroidota</taxon>
        <taxon>Bacteroidia</taxon>
        <taxon>Bacteroidales</taxon>
        <taxon>Prevotellaceae</taxon>
        <taxon>Prevotella</taxon>
    </lineage>
</organism>
<dbReference type="RefSeq" id="WP_100022555.1">
    <property type="nucleotide sequence ID" value="NZ_CP024696.1"/>
</dbReference>
<dbReference type="InterPro" id="IPR018832">
    <property type="entry name" value="Pept_C25_gingipain_C"/>
</dbReference>
<reference evidence="4 5" key="1">
    <citation type="submission" date="2017-11" db="EMBL/GenBank/DDBJ databases">
        <title>Genome sequencing of Prevotella intermedia KCOM 2033.</title>
        <authorList>
            <person name="Kook J.-K."/>
            <person name="Park S.-N."/>
            <person name="Lim Y.K."/>
        </authorList>
    </citation>
    <scope>NUCLEOTIDE SEQUENCE [LARGE SCALE GENOMIC DNA]</scope>
    <source>
        <strain evidence="4 5">KCOM 2033</strain>
    </source>
</reference>
<keyword evidence="1" id="KW-0378">Hydrolase</keyword>
<protein>
    <recommendedName>
        <fullName evidence="3">Peptidase C25 gingipain C-terminal domain-containing protein</fullName>
    </recommendedName>
</protein>
<name>A0A2D3NAC2_PREIN</name>
<sequence length="423" mass="45071">MKPNLLKNVYATIAALFVAMFALPTTAQAQGTARIILEAHNVWQDGSGYQMLLDADHNLYGSKIPDKGPLWDNDNPPADLYDGFEYKIPTNADPSTKPKYMVVDGEAYIDIPAGVYDFCIAAPEAGKTIWIAGDADGPTRADDYRFEAGKTYRFKMYIPEGSSNDGANLTITGSGGPTTYALTIAGTQVTSANCNDLSVIPGVIGTVNYNPDTKILTLQNVKMDLDETDNHAIYSEITGLTIKVIGTNELDTKNATISFRNSLTITGGGLLKLDSDIDCAIYANGTDLTIDNCTVDAESDVYGIAGYDGTKEKLTIRNATVMAEGKQSGSICDFATLSLIGCNLTQPVGAIFDTSLHCVALNGTKVTTKVVITKDPTAIEAATADNAAGAREIYTLSGVRQSGELKDLPKGVYIVNGKKVVKH</sequence>
<evidence type="ECO:0000259" key="3">
    <source>
        <dbReference type="Pfam" id="PF10365"/>
    </source>
</evidence>
<accession>A0A2D3NAC2</accession>
<gene>
    <name evidence="4" type="ORF">CTM50_01935</name>
</gene>
<feature type="signal peptide" evidence="2">
    <location>
        <begin position="1"/>
        <end position="29"/>
    </location>
</feature>
<dbReference type="Proteomes" id="UP000229323">
    <property type="component" value="Chromosome"/>
</dbReference>
<dbReference type="Pfam" id="PF10365">
    <property type="entry name" value="DUF2436"/>
    <property type="match status" value="1"/>
</dbReference>
<dbReference type="AlphaFoldDB" id="A0A2D3NAC2"/>
<feature type="chain" id="PRO_5013958223" description="Peptidase C25 gingipain C-terminal domain-containing protein" evidence="2">
    <location>
        <begin position="30"/>
        <end position="423"/>
    </location>
</feature>
<evidence type="ECO:0000313" key="4">
    <source>
        <dbReference type="EMBL" id="ATV51936.1"/>
    </source>
</evidence>
<evidence type="ECO:0000256" key="2">
    <source>
        <dbReference type="SAM" id="SignalP"/>
    </source>
</evidence>
<keyword evidence="2" id="KW-0732">Signal</keyword>
<evidence type="ECO:0000256" key="1">
    <source>
        <dbReference type="ARBA" id="ARBA00022801"/>
    </source>
</evidence>